<dbReference type="InterPro" id="IPR000683">
    <property type="entry name" value="Gfo/Idh/MocA-like_OxRdtase_N"/>
</dbReference>
<dbReference type="PANTHER" id="PTHR43818:SF5">
    <property type="entry name" value="OXIDOREDUCTASE FAMILY PROTEIN"/>
    <property type="match status" value="1"/>
</dbReference>
<dbReference type="AlphaFoldDB" id="A0A1I2AUL9"/>
<organism evidence="3 4">
    <name type="scientific">Sunxiuqinia elliptica</name>
    <dbReference type="NCBI Taxonomy" id="655355"/>
    <lineage>
        <taxon>Bacteria</taxon>
        <taxon>Pseudomonadati</taxon>
        <taxon>Bacteroidota</taxon>
        <taxon>Bacteroidia</taxon>
        <taxon>Marinilabiliales</taxon>
        <taxon>Prolixibacteraceae</taxon>
        <taxon>Sunxiuqinia</taxon>
    </lineage>
</organism>
<dbReference type="InterPro" id="IPR019546">
    <property type="entry name" value="TAT_signal_bac_arc"/>
</dbReference>
<dbReference type="SUPFAM" id="SSF55347">
    <property type="entry name" value="Glyceraldehyde-3-phosphate dehydrogenase-like, C-terminal domain"/>
    <property type="match status" value="1"/>
</dbReference>
<dbReference type="STRING" id="655355.SAMN05216283_101222"/>
<feature type="domain" description="GFO/IDH/MocA-like oxidoreductase" evidence="2">
    <location>
        <begin position="200"/>
        <end position="331"/>
    </location>
</feature>
<keyword evidence="4" id="KW-1185">Reference proteome</keyword>
<evidence type="ECO:0000259" key="1">
    <source>
        <dbReference type="Pfam" id="PF01408"/>
    </source>
</evidence>
<reference evidence="3 4" key="1">
    <citation type="submission" date="2016-10" db="EMBL/GenBank/DDBJ databases">
        <authorList>
            <person name="de Groot N.N."/>
        </authorList>
    </citation>
    <scope>NUCLEOTIDE SEQUENCE [LARGE SCALE GENOMIC DNA]</scope>
    <source>
        <strain evidence="3 4">CGMCC 1.9156</strain>
    </source>
</reference>
<dbReference type="PANTHER" id="PTHR43818">
    <property type="entry name" value="BCDNA.GH03377"/>
    <property type="match status" value="1"/>
</dbReference>
<dbReference type="Gene3D" id="3.40.50.720">
    <property type="entry name" value="NAD(P)-binding Rossmann-like Domain"/>
    <property type="match status" value="1"/>
</dbReference>
<feature type="domain" description="Gfo/Idh/MocA-like oxidoreductase N-terminal" evidence="1">
    <location>
        <begin position="57"/>
        <end position="180"/>
    </location>
</feature>
<dbReference type="RefSeq" id="WP_093917975.1">
    <property type="nucleotide sequence ID" value="NZ_FONW01000001.1"/>
</dbReference>
<dbReference type="InterPro" id="IPR055170">
    <property type="entry name" value="GFO_IDH_MocA-like_dom"/>
</dbReference>
<dbReference type="PROSITE" id="PS51318">
    <property type="entry name" value="TAT"/>
    <property type="match status" value="1"/>
</dbReference>
<evidence type="ECO:0000313" key="4">
    <source>
        <dbReference type="Proteomes" id="UP000198964"/>
    </source>
</evidence>
<dbReference type="InterPro" id="IPR006311">
    <property type="entry name" value="TAT_signal"/>
</dbReference>
<dbReference type="InterPro" id="IPR036291">
    <property type="entry name" value="NAD(P)-bd_dom_sf"/>
</dbReference>
<gene>
    <name evidence="3" type="ORF">SAMN05216283_101222</name>
</gene>
<evidence type="ECO:0000259" key="2">
    <source>
        <dbReference type="Pfam" id="PF22725"/>
    </source>
</evidence>
<dbReference type="Pfam" id="PF22725">
    <property type="entry name" value="GFO_IDH_MocA_C3"/>
    <property type="match status" value="1"/>
</dbReference>
<dbReference type="Proteomes" id="UP000198964">
    <property type="component" value="Unassembled WGS sequence"/>
</dbReference>
<dbReference type="Gene3D" id="3.30.360.10">
    <property type="entry name" value="Dihydrodipicolinate Reductase, domain 2"/>
    <property type="match status" value="1"/>
</dbReference>
<dbReference type="InterPro" id="IPR050463">
    <property type="entry name" value="Gfo/Idh/MocA_oxidrdct_glycsds"/>
</dbReference>
<dbReference type="Pfam" id="PF01408">
    <property type="entry name" value="GFO_IDH_MocA"/>
    <property type="match status" value="1"/>
</dbReference>
<dbReference type="EMBL" id="FONW01000001">
    <property type="protein sequence ID" value="SFE47427.1"/>
    <property type="molecule type" value="Genomic_DNA"/>
</dbReference>
<name>A0A1I2AUL9_9BACT</name>
<proteinExistence type="predicted"/>
<dbReference type="PROSITE" id="PS51257">
    <property type="entry name" value="PROKAR_LIPOPROTEIN"/>
    <property type="match status" value="1"/>
</dbReference>
<dbReference type="SUPFAM" id="SSF51735">
    <property type="entry name" value="NAD(P)-binding Rossmann-fold domains"/>
    <property type="match status" value="1"/>
</dbReference>
<dbReference type="NCBIfam" id="TIGR01409">
    <property type="entry name" value="TAT_signal_seq"/>
    <property type="match status" value="1"/>
</dbReference>
<protein>
    <submittedName>
        <fullName evidence="3">Tat (Twin-arginine translocation) pathway signal sequence</fullName>
    </submittedName>
</protein>
<dbReference type="GO" id="GO:0000166">
    <property type="term" value="F:nucleotide binding"/>
    <property type="evidence" value="ECO:0007669"/>
    <property type="project" value="InterPro"/>
</dbReference>
<evidence type="ECO:0000313" key="3">
    <source>
        <dbReference type="EMBL" id="SFE47427.1"/>
    </source>
</evidence>
<sequence>MTDKSNYSRRRFLTSAAAVGAVGVIGANALVSCAEKQKAVELNLPPLLDQAPDGKPIKAGVIGCGGRGSGAALDFLNAGPNLVIHALGDVFQDRIDDCRKKLKDQANHEVPDENIFLGFDAFEKVIDSGVDLVILATPPHFRPQHFEAAVQARKHVFMEKPVAVDPVGIRSVMATAKKAESLDLKIVTGTQRRHQRDYIEVYKQVANGAIGEIVSANCYWNQSKLWHRNPNADWSEMEYMIRDWVNWLWLSGDHIVEQHIHNIDVINWFSGKHPTKAVAFGSRQRRVTGDQFDNFSVDFTYDDKMHTHSMCRQINGCVNNVSEFVMGTKGSSNCKNTIWDATGAELYKYPYPLDENGQPERNVKISPYVQEHIDLVTCIRQNISVNEAEQTAITNLCAIMGRTSAYTGKEVTYEELMNSDVKLGPDTYIMGDVGIVPNAKVPVPGEAAE</sequence>
<accession>A0A1I2AUL9</accession>